<dbReference type="PANTHER" id="PTHR31668:SF20">
    <property type="entry name" value="ZN(II)2CYS6 TRANSCRIPTION FACTOR (EUROFUNG)"/>
    <property type="match status" value="1"/>
</dbReference>
<sequence>MPTEGPKKGSGSVIAKLRGENDNMRAQEASLPPFNLQSLDMQLPGLQQRTYTNDSVDSSPLASPIASQFSDYGHITDPMNMPRSVPLGFGDEISTLGNGGFTHAGIQFPSAWQMTEDQPLLQYPSPTSANGYLSVNDLAQQIFQEPLSMSDHTSYSQPAAMAASLGRPNSIDAILTGSAPTRAPSEAVSNSSSPRPPHGPKYLYRSNSSHGQVEPRLMALASEIDVSAQLLSQCVKQWFRHLYPIQPILHEATFMKMLNQQEELSAQDKILVLSVCAVTVTHAAPPSDLTLQNKQDLGRELLRQCLHLRNSYEWIETATLATVISSFCLCITYFEIKQVRSHHFFLREAIGLAREMHADTERAIDDPVQLICRKRMLALLFITERGCAILRNKPISMTRLPSIPKDYFDEHDEVVLAGFTSLCNLFSILDEKFVHLWYANDPEEQLETSIFENVAAIQHQLNNLSFHHTKMTDVQKVDVLITHQWLRLIFWQASMRQGLISSTSTDHVFFYNHPILIARDLCQVMRGMNYDAILVHGLGIFEKVFEVSYTLMDALTLAKIDWATSDDLRYLFGCLSASPNSHSTYVKVLENKINFEKSAAQSSMR</sequence>
<name>A0ABR0KM88_9EURO</name>
<dbReference type="InterPro" id="IPR007219">
    <property type="entry name" value="XnlR_reg_dom"/>
</dbReference>
<dbReference type="Proteomes" id="UP001345013">
    <property type="component" value="Unassembled WGS sequence"/>
</dbReference>
<evidence type="ECO:0000313" key="4">
    <source>
        <dbReference type="EMBL" id="KAK5100230.1"/>
    </source>
</evidence>
<evidence type="ECO:0000259" key="3">
    <source>
        <dbReference type="Pfam" id="PF04082"/>
    </source>
</evidence>
<reference evidence="4 5" key="1">
    <citation type="submission" date="2023-08" db="EMBL/GenBank/DDBJ databases">
        <title>Black Yeasts Isolated from many extreme environments.</title>
        <authorList>
            <person name="Coleine C."/>
            <person name="Stajich J.E."/>
            <person name="Selbmann L."/>
        </authorList>
    </citation>
    <scope>NUCLEOTIDE SEQUENCE [LARGE SCALE GENOMIC DNA]</scope>
    <source>
        <strain evidence="4 5">CCFEE 5885</strain>
    </source>
</reference>
<evidence type="ECO:0000313" key="5">
    <source>
        <dbReference type="Proteomes" id="UP001345013"/>
    </source>
</evidence>
<keyword evidence="1" id="KW-0539">Nucleus</keyword>
<evidence type="ECO:0000256" key="2">
    <source>
        <dbReference type="SAM" id="MobiDB-lite"/>
    </source>
</evidence>
<dbReference type="Pfam" id="PF04082">
    <property type="entry name" value="Fungal_trans"/>
    <property type="match status" value="1"/>
</dbReference>
<dbReference type="PANTHER" id="PTHR31668">
    <property type="entry name" value="GLUCOSE TRANSPORT TRANSCRIPTION REGULATOR RGT1-RELATED-RELATED"/>
    <property type="match status" value="1"/>
</dbReference>
<dbReference type="EMBL" id="JAVRRG010000007">
    <property type="protein sequence ID" value="KAK5100230.1"/>
    <property type="molecule type" value="Genomic_DNA"/>
</dbReference>
<protein>
    <recommendedName>
        <fullName evidence="3">Xylanolytic transcriptional activator regulatory domain-containing protein</fullName>
    </recommendedName>
</protein>
<accession>A0ABR0KM88</accession>
<dbReference type="InterPro" id="IPR050797">
    <property type="entry name" value="Carb_Metab_Trans_Reg"/>
</dbReference>
<gene>
    <name evidence="4" type="ORF">LTR24_001025</name>
</gene>
<evidence type="ECO:0000256" key="1">
    <source>
        <dbReference type="ARBA" id="ARBA00023242"/>
    </source>
</evidence>
<feature type="region of interest" description="Disordered" evidence="2">
    <location>
        <begin position="1"/>
        <end position="30"/>
    </location>
</feature>
<feature type="domain" description="Xylanolytic transcriptional activator regulatory" evidence="3">
    <location>
        <begin position="237"/>
        <end position="396"/>
    </location>
</feature>
<dbReference type="CDD" id="cd12148">
    <property type="entry name" value="fungal_TF_MHR"/>
    <property type="match status" value="1"/>
</dbReference>
<keyword evidence="5" id="KW-1185">Reference proteome</keyword>
<feature type="region of interest" description="Disordered" evidence="2">
    <location>
        <begin position="173"/>
        <end position="202"/>
    </location>
</feature>
<organism evidence="4 5">
    <name type="scientific">Lithohypha guttulata</name>
    <dbReference type="NCBI Taxonomy" id="1690604"/>
    <lineage>
        <taxon>Eukaryota</taxon>
        <taxon>Fungi</taxon>
        <taxon>Dikarya</taxon>
        <taxon>Ascomycota</taxon>
        <taxon>Pezizomycotina</taxon>
        <taxon>Eurotiomycetes</taxon>
        <taxon>Chaetothyriomycetidae</taxon>
        <taxon>Chaetothyriales</taxon>
        <taxon>Trichomeriaceae</taxon>
        <taxon>Lithohypha</taxon>
    </lineage>
</organism>
<proteinExistence type="predicted"/>
<comment type="caution">
    <text evidence="4">The sequence shown here is derived from an EMBL/GenBank/DDBJ whole genome shotgun (WGS) entry which is preliminary data.</text>
</comment>